<evidence type="ECO:0000256" key="1">
    <source>
        <dbReference type="SAM" id="MobiDB-lite"/>
    </source>
</evidence>
<name>A0A6J4NH13_9ACTN</name>
<feature type="non-terminal residue" evidence="2">
    <location>
        <position position="1"/>
    </location>
</feature>
<feature type="compositionally biased region" description="Gly residues" evidence="1">
    <location>
        <begin position="154"/>
        <end position="163"/>
    </location>
</feature>
<feature type="region of interest" description="Disordered" evidence="1">
    <location>
        <begin position="1"/>
        <end position="201"/>
    </location>
</feature>
<keyword evidence="2" id="KW-0472">Membrane</keyword>
<protein>
    <submittedName>
        <fullName evidence="2">Transmembrane component BioN of energizing module of biotin ECF transporter</fullName>
    </submittedName>
</protein>
<feature type="compositionally biased region" description="Basic residues" evidence="1">
    <location>
        <begin position="87"/>
        <end position="96"/>
    </location>
</feature>
<sequence length="201" mass="22546">DRRRRALPSGHVRGPPTSRRGQARRPGRRRRRVRHGRDPRPGSRTRRLRPGRVRRGAAAVVPALGVRAPAPVGGRPARRLPGGGRRLGSRRRRRGRAPGPGAARQPRHADHPDHRPHRRRGGARPPPAVHGRRPRARRPAAQPRHPQRSTGPRAGRGGPGGAARPGTRCQRPRLRRTPHRRRAAARGRDGRRARRPRLRRL</sequence>
<proteinExistence type="predicted"/>
<feature type="non-terminal residue" evidence="2">
    <location>
        <position position="201"/>
    </location>
</feature>
<gene>
    <name evidence="2" type="ORF">AVDCRST_MAG32-2061</name>
</gene>
<evidence type="ECO:0000313" key="2">
    <source>
        <dbReference type="EMBL" id="CAA9387043.1"/>
    </source>
</evidence>
<feature type="compositionally biased region" description="Basic residues" evidence="1">
    <location>
        <begin position="170"/>
        <end position="201"/>
    </location>
</feature>
<feature type="compositionally biased region" description="Basic residues" evidence="1">
    <location>
        <begin position="21"/>
        <end position="35"/>
    </location>
</feature>
<feature type="compositionally biased region" description="Basic residues" evidence="1">
    <location>
        <begin position="42"/>
        <end position="55"/>
    </location>
</feature>
<dbReference type="EMBL" id="CADCUM010000086">
    <property type="protein sequence ID" value="CAA9387043.1"/>
    <property type="molecule type" value="Genomic_DNA"/>
</dbReference>
<organism evidence="2">
    <name type="scientific">uncultured Nocardioides sp</name>
    <dbReference type="NCBI Taxonomy" id="198441"/>
    <lineage>
        <taxon>Bacteria</taxon>
        <taxon>Bacillati</taxon>
        <taxon>Actinomycetota</taxon>
        <taxon>Actinomycetes</taxon>
        <taxon>Propionibacteriales</taxon>
        <taxon>Nocardioidaceae</taxon>
        <taxon>Nocardioides</taxon>
        <taxon>environmental samples</taxon>
    </lineage>
</organism>
<feature type="compositionally biased region" description="Low complexity" evidence="1">
    <location>
        <begin position="56"/>
        <end position="75"/>
    </location>
</feature>
<keyword evidence="2" id="KW-0812">Transmembrane</keyword>
<dbReference type="AlphaFoldDB" id="A0A6J4NH13"/>
<accession>A0A6J4NH13</accession>
<reference evidence="2" key="1">
    <citation type="submission" date="2020-02" db="EMBL/GenBank/DDBJ databases">
        <authorList>
            <person name="Meier V. D."/>
        </authorList>
    </citation>
    <scope>NUCLEOTIDE SEQUENCE</scope>
    <source>
        <strain evidence="2">AVDCRST_MAG32</strain>
    </source>
</reference>